<reference evidence="2" key="1">
    <citation type="journal article" date="2019" name="Int. J. Syst. Evol. Microbiol.">
        <title>The Global Catalogue of Microorganisms (GCM) 10K type strain sequencing project: providing services to taxonomists for standard genome sequencing and annotation.</title>
        <authorList>
            <consortium name="The Broad Institute Genomics Platform"/>
            <consortium name="The Broad Institute Genome Sequencing Center for Infectious Disease"/>
            <person name="Wu L."/>
            <person name="Ma J."/>
        </authorList>
    </citation>
    <scope>NUCLEOTIDE SEQUENCE [LARGE SCALE GENOMIC DNA]</scope>
    <source>
        <strain evidence="2">CGMCC 4.7241</strain>
    </source>
</reference>
<dbReference type="SUPFAM" id="SSF63411">
    <property type="entry name" value="LuxS/MPP-like metallohydrolase"/>
    <property type="match status" value="1"/>
</dbReference>
<dbReference type="RefSeq" id="WP_205122000.1">
    <property type="nucleotide sequence ID" value="NZ_JAFBCM010000001.1"/>
</dbReference>
<name>A0ABV7Y5C8_9ACTN</name>
<keyword evidence="2" id="KW-1185">Reference proteome</keyword>
<gene>
    <name evidence="1" type="ORF">ACFOUW_02145</name>
</gene>
<dbReference type="Proteomes" id="UP001595699">
    <property type="component" value="Unassembled WGS sequence"/>
</dbReference>
<dbReference type="EMBL" id="JBHRZH010000001">
    <property type="protein sequence ID" value="MFC3759629.1"/>
    <property type="molecule type" value="Genomic_DNA"/>
</dbReference>
<dbReference type="InterPro" id="IPR011249">
    <property type="entry name" value="Metalloenz_LuxS/M16"/>
</dbReference>
<dbReference type="Gene3D" id="3.30.830.10">
    <property type="entry name" value="Metalloenzyme, LuxS/M16 peptidase-like"/>
    <property type="match status" value="1"/>
</dbReference>
<comment type="caution">
    <text evidence="1">The sequence shown here is derived from an EMBL/GenBank/DDBJ whole genome shotgun (WGS) entry which is preliminary data.</text>
</comment>
<proteinExistence type="predicted"/>
<evidence type="ECO:0000313" key="2">
    <source>
        <dbReference type="Proteomes" id="UP001595699"/>
    </source>
</evidence>
<organism evidence="1 2">
    <name type="scientific">Tenggerimyces flavus</name>
    <dbReference type="NCBI Taxonomy" id="1708749"/>
    <lineage>
        <taxon>Bacteria</taxon>
        <taxon>Bacillati</taxon>
        <taxon>Actinomycetota</taxon>
        <taxon>Actinomycetes</taxon>
        <taxon>Propionibacteriales</taxon>
        <taxon>Nocardioidaceae</taxon>
        <taxon>Tenggerimyces</taxon>
    </lineage>
</organism>
<sequence length="502" mass="53620">MATLPEVHRTVVDGVPVFWVDTPGRRLTARLLFGVGLADETLLTTGISHVIEHLTMRQVGEHPYAANASVGTFVTEFEVSSSPEVVTEHLAKVCRSLAELDLEPLDVERSVIRVEERHRDRGANPVVAWPLSMRYGARGPGLIASPHIAPSRADPTEVADWCRQWFHRANAALVLTGPLPDGLRLPMPDGEPVRRAPPTPLDWSAPGWREIEGGVIVAMFGPRSVALTTGVHVLERRLTKLLRQKLGVVYELSTATTAIPENQLAIGLGSDVENGEVDRMSAAVLYALDALCADGPNAEELAFVRAGFAEDVGSDDFVLYAAYDEAAAWLRGEVSGSAEHVSLLAGDVEAAEVAAAMTAARSTLILGLAEGHRARSLPELPHSPVPEVRGTAFRRRAFAFPARGSRLVLGAEGVTFVAGKAGGPTVTIRFADVVGVSTEPGPEGDGDELLGLRSGAGDSIPIRARDWRGGQAVVDAVRAHVPASLFFPAPEALRFFDAEDQE</sequence>
<protein>
    <submittedName>
        <fullName evidence="1">Insulinase family protein</fullName>
    </submittedName>
</protein>
<accession>A0ABV7Y5C8</accession>
<evidence type="ECO:0000313" key="1">
    <source>
        <dbReference type="EMBL" id="MFC3759629.1"/>
    </source>
</evidence>